<evidence type="ECO:0000256" key="9">
    <source>
        <dbReference type="SAM" id="Phobius"/>
    </source>
</evidence>
<feature type="domain" description="ABC transmembrane type-1" evidence="11">
    <location>
        <begin position="16"/>
        <end position="298"/>
    </location>
</feature>
<dbReference type="SMART" id="SM00382">
    <property type="entry name" value="AAA"/>
    <property type="match status" value="1"/>
</dbReference>
<evidence type="ECO:0000256" key="8">
    <source>
        <dbReference type="ARBA" id="ARBA00023136"/>
    </source>
</evidence>
<dbReference type="EMBL" id="WJQS01000006">
    <property type="protein sequence ID" value="MRI85787.1"/>
    <property type="molecule type" value="Genomic_DNA"/>
</dbReference>
<dbReference type="Proteomes" id="UP000430975">
    <property type="component" value="Unassembled WGS sequence"/>
</dbReference>
<dbReference type="InterPro" id="IPR027417">
    <property type="entry name" value="P-loop_NTPase"/>
</dbReference>
<evidence type="ECO:0000256" key="6">
    <source>
        <dbReference type="ARBA" id="ARBA00022840"/>
    </source>
</evidence>
<evidence type="ECO:0000256" key="1">
    <source>
        <dbReference type="ARBA" id="ARBA00004651"/>
    </source>
</evidence>
<gene>
    <name evidence="12" type="ORF">GIY09_07900</name>
</gene>
<dbReference type="InterPro" id="IPR039421">
    <property type="entry name" value="Type_1_exporter"/>
</dbReference>
<reference evidence="12 13" key="1">
    <citation type="submission" date="2019-11" db="EMBL/GenBank/DDBJ databases">
        <title>Characterisation of Fundicoccus ignavus gen. nov. sp. nov., a novel genus of the family Aerococcaceae isolated from bulk tank milk.</title>
        <authorList>
            <person name="Siebert A."/>
            <person name="Huptas C."/>
            <person name="Wenning M."/>
            <person name="Scherer S."/>
            <person name="Doll E.V."/>
        </authorList>
    </citation>
    <scope>NUCLEOTIDE SEQUENCE [LARGE SCALE GENOMIC DNA]</scope>
    <source>
        <strain evidence="12 13">WS4759</strain>
    </source>
</reference>
<comment type="subcellular location">
    <subcellularLocation>
        <location evidence="1">Cell membrane</location>
        <topology evidence="1">Multi-pass membrane protein</topology>
    </subcellularLocation>
</comment>
<keyword evidence="5" id="KW-0547">Nucleotide-binding</keyword>
<name>A0A6I2GD86_9LACT</name>
<dbReference type="PROSITE" id="PS50893">
    <property type="entry name" value="ABC_TRANSPORTER_2"/>
    <property type="match status" value="1"/>
</dbReference>
<feature type="transmembrane region" description="Helical" evidence="9">
    <location>
        <begin position="52"/>
        <end position="71"/>
    </location>
</feature>
<evidence type="ECO:0000313" key="13">
    <source>
        <dbReference type="Proteomes" id="UP000430975"/>
    </source>
</evidence>
<evidence type="ECO:0000256" key="7">
    <source>
        <dbReference type="ARBA" id="ARBA00022989"/>
    </source>
</evidence>
<keyword evidence="2" id="KW-0813">Transport</keyword>
<feature type="transmembrane region" description="Helical" evidence="9">
    <location>
        <begin position="271"/>
        <end position="293"/>
    </location>
</feature>
<feature type="transmembrane region" description="Helical" evidence="9">
    <location>
        <begin position="20"/>
        <end position="40"/>
    </location>
</feature>
<dbReference type="PANTHER" id="PTHR43394">
    <property type="entry name" value="ATP-DEPENDENT PERMEASE MDL1, MITOCHONDRIAL"/>
    <property type="match status" value="1"/>
</dbReference>
<proteinExistence type="predicted"/>
<organism evidence="12 13">
    <name type="scientific">Fundicoccus ignavus</name>
    <dbReference type="NCBI Taxonomy" id="2664442"/>
    <lineage>
        <taxon>Bacteria</taxon>
        <taxon>Bacillati</taxon>
        <taxon>Bacillota</taxon>
        <taxon>Bacilli</taxon>
        <taxon>Lactobacillales</taxon>
        <taxon>Aerococcaceae</taxon>
        <taxon>Fundicoccus</taxon>
    </lineage>
</organism>
<feature type="transmembrane region" description="Helical" evidence="9">
    <location>
        <begin position="157"/>
        <end position="176"/>
    </location>
</feature>
<dbReference type="GO" id="GO:0016887">
    <property type="term" value="F:ATP hydrolysis activity"/>
    <property type="evidence" value="ECO:0007669"/>
    <property type="project" value="InterPro"/>
</dbReference>
<sequence>MKQLLVHFKNYRLSSFFGPFFKLIEALLELTIPMFVAVIIDEAIPSGEVSNVIRYIAMMFGIGLTGFLFSITAQYHSARAAIGVTRSIGNDLFKHIIHLPKAERDDITPASLVTRMTSDLFQIQSAINIFFRLFLRSPFIVLGSMIMAMQIDLRMTSYFLVMILLLTVVVVGSLYITTPVHAQIRRELDRLVTLTREQIQGIRVIRAFRQEDREKQEFKEQNESLTFNQIKVGKLSNFTNPLTYVIVNIVLLLIIWQGGHFVNEGTLQQGQLVALVNYLLAILVELVKIAMFVMQINRGLTSANRVVDVLNRPLEDTEFNNPEPAQDTASIVFEDVAFTYPDAAEASLEDVSFAIQTGDFVGITGSTGSGKSTLLSLLTKTYDPTSGKLYFDTGVFDVTTRQNLRNQISVVPQSATLFKGTIRSNLMQGNPRASEAELWAALDAAQASEFVKSKKGQLDAEVESFGRNFSGGQRQRLTIARALVKPAKVLILDAATSALDYVTESNFLKTLHENYQDMTIVMVSERTNSIRQADKIVVLEQGKQIGVGSHEELLEQNEVYREIHASQQVLEVN</sequence>
<accession>A0A6I2GD86</accession>
<dbReference type="RefSeq" id="WP_153863658.1">
    <property type="nucleotide sequence ID" value="NZ_WJQS01000006.1"/>
</dbReference>
<keyword evidence="8 9" id="KW-0472">Membrane</keyword>
<evidence type="ECO:0000256" key="5">
    <source>
        <dbReference type="ARBA" id="ARBA00022741"/>
    </source>
</evidence>
<dbReference type="GO" id="GO:0005886">
    <property type="term" value="C:plasma membrane"/>
    <property type="evidence" value="ECO:0007669"/>
    <property type="project" value="UniProtKB-SubCell"/>
</dbReference>
<dbReference type="AlphaFoldDB" id="A0A6I2GD86"/>
<evidence type="ECO:0000259" key="10">
    <source>
        <dbReference type="PROSITE" id="PS50893"/>
    </source>
</evidence>
<evidence type="ECO:0000259" key="11">
    <source>
        <dbReference type="PROSITE" id="PS50929"/>
    </source>
</evidence>
<dbReference type="FunFam" id="3.40.50.300:FF:000854">
    <property type="entry name" value="Multidrug ABC transporter ATP-binding protein"/>
    <property type="match status" value="1"/>
</dbReference>
<keyword evidence="6 12" id="KW-0067">ATP-binding</keyword>
<dbReference type="SUPFAM" id="SSF90123">
    <property type="entry name" value="ABC transporter transmembrane region"/>
    <property type="match status" value="1"/>
</dbReference>
<keyword evidence="7 9" id="KW-1133">Transmembrane helix</keyword>
<keyword evidence="3" id="KW-1003">Cell membrane</keyword>
<evidence type="ECO:0000256" key="3">
    <source>
        <dbReference type="ARBA" id="ARBA00022475"/>
    </source>
</evidence>
<protein>
    <submittedName>
        <fullName evidence="12">ATP-binding cassette domain-containing protein</fullName>
    </submittedName>
</protein>
<dbReference type="GO" id="GO:0005524">
    <property type="term" value="F:ATP binding"/>
    <property type="evidence" value="ECO:0007669"/>
    <property type="project" value="UniProtKB-KW"/>
</dbReference>
<dbReference type="InterPro" id="IPR036640">
    <property type="entry name" value="ABC1_TM_sf"/>
</dbReference>
<dbReference type="GO" id="GO:0015421">
    <property type="term" value="F:ABC-type oligopeptide transporter activity"/>
    <property type="evidence" value="ECO:0007669"/>
    <property type="project" value="TreeGrafter"/>
</dbReference>
<comment type="caution">
    <text evidence="12">The sequence shown here is derived from an EMBL/GenBank/DDBJ whole genome shotgun (WGS) entry which is preliminary data.</text>
</comment>
<dbReference type="SUPFAM" id="SSF52540">
    <property type="entry name" value="P-loop containing nucleoside triphosphate hydrolases"/>
    <property type="match status" value="1"/>
</dbReference>
<keyword evidence="13" id="KW-1185">Reference proteome</keyword>
<dbReference type="PROSITE" id="PS50929">
    <property type="entry name" value="ABC_TM1F"/>
    <property type="match status" value="1"/>
</dbReference>
<keyword evidence="4 9" id="KW-0812">Transmembrane</keyword>
<evidence type="ECO:0000256" key="4">
    <source>
        <dbReference type="ARBA" id="ARBA00022692"/>
    </source>
</evidence>
<dbReference type="InterPro" id="IPR011527">
    <property type="entry name" value="ABC1_TM_dom"/>
</dbReference>
<dbReference type="PANTHER" id="PTHR43394:SF1">
    <property type="entry name" value="ATP-BINDING CASSETTE SUB-FAMILY B MEMBER 10, MITOCHONDRIAL"/>
    <property type="match status" value="1"/>
</dbReference>
<dbReference type="Pfam" id="PF00664">
    <property type="entry name" value="ABC_membrane"/>
    <property type="match status" value="1"/>
</dbReference>
<dbReference type="InterPro" id="IPR003593">
    <property type="entry name" value="AAA+_ATPase"/>
</dbReference>
<feature type="domain" description="ABC transporter" evidence="10">
    <location>
        <begin position="331"/>
        <end position="566"/>
    </location>
</feature>
<feature type="transmembrane region" description="Helical" evidence="9">
    <location>
        <begin position="241"/>
        <end position="259"/>
    </location>
</feature>
<dbReference type="PROSITE" id="PS00211">
    <property type="entry name" value="ABC_TRANSPORTER_1"/>
    <property type="match status" value="1"/>
</dbReference>
<dbReference type="Gene3D" id="1.20.1560.10">
    <property type="entry name" value="ABC transporter type 1, transmembrane domain"/>
    <property type="match status" value="1"/>
</dbReference>
<dbReference type="Pfam" id="PF00005">
    <property type="entry name" value="ABC_tran"/>
    <property type="match status" value="1"/>
</dbReference>
<dbReference type="CDD" id="cd18548">
    <property type="entry name" value="ABC_6TM_Tm287_like"/>
    <property type="match status" value="1"/>
</dbReference>
<dbReference type="InterPro" id="IPR003439">
    <property type="entry name" value="ABC_transporter-like_ATP-bd"/>
</dbReference>
<feature type="transmembrane region" description="Helical" evidence="9">
    <location>
        <begin position="133"/>
        <end position="151"/>
    </location>
</feature>
<dbReference type="Gene3D" id="3.40.50.300">
    <property type="entry name" value="P-loop containing nucleotide triphosphate hydrolases"/>
    <property type="match status" value="1"/>
</dbReference>
<evidence type="ECO:0000313" key="12">
    <source>
        <dbReference type="EMBL" id="MRI85787.1"/>
    </source>
</evidence>
<evidence type="ECO:0000256" key="2">
    <source>
        <dbReference type="ARBA" id="ARBA00022448"/>
    </source>
</evidence>
<dbReference type="InterPro" id="IPR017871">
    <property type="entry name" value="ABC_transporter-like_CS"/>
</dbReference>